<sequence length="340" mass="37319">MLISTQALNSDTSFARIQPPNSKYDRVQSDSRGWEHPRGRRVKKVKEAENKKQGGKWGRSLKKNTSLGDTNVVDMASRSMQGSGSSLTPVVDTSSRTTRPRAATQLQHPEFARSGLRARSLSPKAPILVTGSFSPLAPESQQLEHTFITIQKSDAVGTLQPRFDLPNSKGRYHVRRDNREVLLLNPVRSPYKDGLNIYHGSDNPDAATLKWLEETRAPAGLIAKPVVNMRGGDVTSMTGEASSLASHYCSLTSAATSLNSSNEIIDSSDVDALLVPSTHLNIVEAINVDDTRPGLDEANVRSSFSTDSTIELRRKKKAEKNIWRNEDQARAMAMAMHSIS</sequence>
<feature type="compositionally biased region" description="Polar residues" evidence="1">
    <location>
        <begin position="79"/>
        <end position="92"/>
    </location>
</feature>
<evidence type="ECO:0000313" key="2">
    <source>
        <dbReference type="EMBL" id="KAL1797488.1"/>
    </source>
</evidence>
<feature type="compositionally biased region" description="Polar residues" evidence="1">
    <location>
        <begin position="1"/>
        <end position="21"/>
    </location>
</feature>
<dbReference type="GeneID" id="96084416"/>
<protein>
    <submittedName>
        <fullName evidence="2">Uncharacterized protein</fullName>
    </submittedName>
</protein>
<dbReference type="Proteomes" id="UP001578633">
    <property type="component" value="Chromosome 3"/>
</dbReference>
<gene>
    <name evidence="2" type="ORF">ACET3X_004094</name>
</gene>
<proteinExistence type="predicted"/>
<organism evidence="2 3">
    <name type="scientific">Alternaria dauci</name>
    <dbReference type="NCBI Taxonomy" id="48095"/>
    <lineage>
        <taxon>Eukaryota</taxon>
        <taxon>Fungi</taxon>
        <taxon>Dikarya</taxon>
        <taxon>Ascomycota</taxon>
        <taxon>Pezizomycotina</taxon>
        <taxon>Dothideomycetes</taxon>
        <taxon>Pleosporomycetidae</taxon>
        <taxon>Pleosporales</taxon>
        <taxon>Pleosporineae</taxon>
        <taxon>Pleosporaceae</taxon>
        <taxon>Alternaria</taxon>
        <taxon>Alternaria sect. Porri</taxon>
    </lineage>
</organism>
<comment type="caution">
    <text evidence="2">The sequence shown here is derived from an EMBL/GenBank/DDBJ whole genome shotgun (WGS) entry which is preliminary data.</text>
</comment>
<name>A0ABR3UN63_9PLEO</name>
<feature type="compositionally biased region" description="Basic and acidic residues" evidence="1">
    <location>
        <begin position="23"/>
        <end position="37"/>
    </location>
</feature>
<feature type="compositionally biased region" description="Low complexity" evidence="1">
    <location>
        <begin position="93"/>
        <end position="103"/>
    </location>
</feature>
<evidence type="ECO:0000313" key="3">
    <source>
        <dbReference type="Proteomes" id="UP001578633"/>
    </source>
</evidence>
<feature type="region of interest" description="Disordered" evidence="1">
    <location>
        <begin position="1"/>
        <end position="66"/>
    </location>
</feature>
<accession>A0ABR3UN63</accession>
<dbReference type="EMBL" id="JBHGVX010000003">
    <property type="protein sequence ID" value="KAL1797488.1"/>
    <property type="molecule type" value="Genomic_DNA"/>
</dbReference>
<dbReference type="RefSeq" id="XP_069308072.1">
    <property type="nucleotide sequence ID" value="XM_069450262.1"/>
</dbReference>
<evidence type="ECO:0000256" key="1">
    <source>
        <dbReference type="SAM" id="MobiDB-lite"/>
    </source>
</evidence>
<reference evidence="2 3" key="1">
    <citation type="submission" date="2024-09" db="EMBL/GenBank/DDBJ databases">
        <title>T2T genomes of carrot and Alternaria dauci and their utility for understanding host-pathogen interaction during carrot leaf blight disease.</title>
        <authorList>
            <person name="Liu W."/>
            <person name="Xu S."/>
            <person name="Ou C."/>
            <person name="Liu X."/>
            <person name="Zhuang F."/>
            <person name="Deng X.W."/>
        </authorList>
    </citation>
    <scope>NUCLEOTIDE SEQUENCE [LARGE SCALE GENOMIC DNA]</scope>
    <source>
        <strain evidence="2 3">A2016</strain>
    </source>
</reference>
<feature type="region of interest" description="Disordered" evidence="1">
    <location>
        <begin position="79"/>
        <end position="103"/>
    </location>
</feature>
<keyword evidence="3" id="KW-1185">Reference proteome</keyword>